<dbReference type="GO" id="GO:0051015">
    <property type="term" value="F:actin filament binding"/>
    <property type="evidence" value="ECO:0007669"/>
    <property type="project" value="InterPro"/>
</dbReference>
<feature type="compositionally biased region" description="Basic and acidic residues" evidence="1">
    <location>
        <begin position="764"/>
        <end position="775"/>
    </location>
</feature>
<dbReference type="Gene3D" id="3.40.20.10">
    <property type="entry name" value="Severin"/>
    <property type="match status" value="2"/>
</dbReference>
<keyword evidence="4" id="KW-1185">Reference proteome</keyword>
<feature type="compositionally biased region" description="Basic and acidic residues" evidence="1">
    <location>
        <begin position="100"/>
        <end position="115"/>
    </location>
</feature>
<feature type="compositionally biased region" description="Low complexity" evidence="1">
    <location>
        <begin position="412"/>
        <end position="422"/>
    </location>
</feature>
<dbReference type="Proteomes" id="UP000008370">
    <property type="component" value="Unassembled WGS sequence"/>
</dbReference>
<gene>
    <name evidence="3" type="ORF">PHACADRAFT_258517</name>
</gene>
<feature type="compositionally biased region" description="Polar residues" evidence="1">
    <location>
        <begin position="521"/>
        <end position="543"/>
    </location>
</feature>
<evidence type="ECO:0000313" key="3">
    <source>
        <dbReference type="EMBL" id="EKM54575.1"/>
    </source>
</evidence>
<feature type="domain" description="DUF7904" evidence="2">
    <location>
        <begin position="966"/>
        <end position="1049"/>
    </location>
</feature>
<dbReference type="OrthoDB" id="6375767at2759"/>
<dbReference type="HOGENOM" id="CLU_003265_0_0_1"/>
<accession>K5W5X6</accession>
<feature type="compositionally biased region" description="Polar residues" evidence="1">
    <location>
        <begin position="299"/>
        <end position="315"/>
    </location>
</feature>
<organism evidence="3 4">
    <name type="scientific">Phanerochaete carnosa (strain HHB-10118-sp)</name>
    <name type="common">White-rot fungus</name>
    <name type="synonym">Peniophora carnosa</name>
    <dbReference type="NCBI Taxonomy" id="650164"/>
    <lineage>
        <taxon>Eukaryota</taxon>
        <taxon>Fungi</taxon>
        <taxon>Dikarya</taxon>
        <taxon>Basidiomycota</taxon>
        <taxon>Agaricomycotina</taxon>
        <taxon>Agaricomycetes</taxon>
        <taxon>Polyporales</taxon>
        <taxon>Phanerochaetaceae</taxon>
        <taxon>Phanerochaete</taxon>
    </lineage>
</organism>
<feature type="region of interest" description="Disordered" evidence="1">
    <location>
        <begin position="1"/>
        <end position="21"/>
    </location>
</feature>
<dbReference type="Pfam" id="PF25480">
    <property type="entry name" value="DUF7904"/>
    <property type="match status" value="1"/>
</dbReference>
<protein>
    <recommendedName>
        <fullName evidence="2">DUF7904 domain-containing protein</fullName>
    </recommendedName>
</protein>
<feature type="compositionally biased region" description="Basic and acidic residues" evidence="1">
    <location>
        <begin position="229"/>
        <end position="243"/>
    </location>
</feature>
<feature type="compositionally biased region" description="Low complexity" evidence="1">
    <location>
        <begin position="564"/>
        <end position="576"/>
    </location>
</feature>
<feature type="compositionally biased region" description="Low complexity" evidence="1">
    <location>
        <begin position="323"/>
        <end position="342"/>
    </location>
</feature>
<feature type="compositionally biased region" description="Low complexity" evidence="1">
    <location>
        <begin position="682"/>
        <end position="695"/>
    </location>
</feature>
<dbReference type="InterPro" id="IPR007122">
    <property type="entry name" value="Villin/Gelsolin"/>
</dbReference>
<feature type="compositionally biased region" description="Basic and acidic residues" evidence="1">
    <location>
        <begin position="486"/>
        <end position="495"/>
    </location>
</feature>
<dbReference type="GeneID" id="18917133"/>
<feature type="region of interest" description="Disordered" evidence="1">
    <location>
        <begin position="33"/>
        <end position="749"/>
    </location>
</feature>
<dbReference type="EMBL" id="JH930473">
    <property type="protein sequence ID" value="EKM54575.1"/>
    <property type="molecule type" value="Genomic_DNA"/>
</dbReference>
<feature type="compositionally biased region" description="Basic and acidic residues" evidence="1">
    <location>
        <begin position="425"/>
        <end position="434"/>
    </location>
</feature>
<feature type="compositionally biased region" description="Basic residues" evidence="1">
    <location>
        <begin position="584"/>
        <end position="593"/>
    </location>
</feature>
<feature type="compositionally biased region" description="Polar residues" evidence="1">
    <location>
        <begin position="667"/>
        <end position="681"/>
    </location>
</feature>
<name>K5W5X6_PHACS</name>
<sequence>MSDRADFAARRRTVEVPARPEAGLAEWTSKIKALQRQVDEDEETETRRLEEEIAASRAARMRRSTGHGMGTDLSNTDVSKNLKDNIPSTPPPTSDSPHGFADRQRGQEDTLRKLMGESQAQNGSAAVRTAEPMSLAAFMGGRATGPRLNKHAPQQDAHDPTQFEQRTITKPHPVFGRSGVALVGLAAKGRTRVESESPTAKVPSPQPVVKEPSLTSSPREGSPVKARPKGSEGRRPASPEKRSSVPSNDWLASRQRTMSTPAPPPKAVSPAPAKESPVPRPSPRPAAYNTVTGDYVSNKGPSNAGRQTPSTHTPQATPPRANSASPLPKPQSSPSLSSPKSPVNNNFYLAKPIQPAPRKSLQGPQVPLRQNTSPAFLKPPPSKDPTPSISRLQGRGFVANMVKATSQLGEVSKSSAPSSSSSTPEKPRERKASVLDRWQVNGDTPAPIIAPKPVPLRKTRTIDPSAFPASTSPVPTPFNPSAPAALRRDTPEKALKPRTSLPSIAHAAHPDKVPRPASAKNELSGQSPSTSQQRALGSSTTMISYIKPLKTGDSPPTNAPPSRPSSRASRSRPTSPGIDEFGNRRRSHSRSRPKSAIGMVQDKSSGLPVEAAGGKPLSHPTKDRARKPRKAKTTTNSLLSKAAVIGEKPLERKAPPSPPGTRALAPATSSAISPPQSNIFRSSSPRAPDASPAIPQRGTTPSPPTSGASRRVYFPLDVSPVTIPQEHEKSPKSPATPVRHSRIPSTGNRATVMDVAQALSQYEGHARKELPKTREQEEEAEVTSRLGVKSMISNWGKENTAPSSISAPPLDRRRSSYEKYSAFALPPLLEEKTPVSSPTNTLGRHAVPLGILREQDVPASTEPVEPVNGSAPDYFASEMPEDLPLPPTSGSEREEVNAVEVKVEENKVEGPVDQYVHFDFADEPLPKFDVAPLLNRTPSIYKPDPDVATISVEVMSILGNNATEITGDSHIFYETETLSIVHRFKTRSSGLVDTRVWAWRGSKAQPGEREEKKLQELARRYNTPLVNVKQNSEPADFVAILGGQLATRQGTRAHWSRENTAMHLARSANGVIYIDELEPSIQNLCSGFSYCISLLETFYVWYGLGSTDDERSATLQYARSIAEDPTNVAELIEGEEDEMFWLILGEGEYAKADYWRWKPTLESLDVRAWLVDADNRHNSYVTRALIESAADIHDRVYILDCIWELFVLVGSEARGKRKDIRLAHKVATDLSAVISSSRPFCPTVHAIILPSQLPADLRLAFRELNEADLNHGSIPDHMNILSSTEAFEHLRKTSWERSLLADETMLPLGLHPGQ</sequence>
<dbReference type="InterPro" id="IPR057226">
    <property type="entry name" value="DUF7904"/>
</dbReference>
<evidence type="ECO:0000313" key="4">
    <source>
        <dbReference type="Proteomes" id="UP000008370"/>
    </source>
</evidence>
<feature type="compositionally biased region" description="Polar residues" evidence="1">
    <location>
        <begin position="791"/>
        <end position="806"/>
    </location>
</feature>
<dbReference type="STRING" id="650164.K5W5X6"/>
<feature type="region of interest" description="Disordered" evidence="1">
    <location>
        <begin position="763"/>
        <end position="812"/>
    </location>
</feature>
<dbReference type="SUPFAM" id="SSF55753">
    <property type="entry name" value="Actin depolymerizing proteins"/>
    <property type="match status" value="2"/>
</dbReference>
<proteinExistence type="predicted"/>
<evidence type="ECO:0000259" key="2">
    <source>
        <dbReference type="Pfam" id="PF25480"/>
    </source>
</evidence>
<dbReference type="KEGG" id="pco:PHACADRAFT_258517"/>
<dbReference type="RefSeq" id="XP_007397264.1">
    <property type="nucleotide sequence ID" value="XM_007397202.1"/>
</dbReference>
<reference evidence="3 4" key="1">
    <citation type="journal article" date="2012" name="BMC Genomics">
        <title>Comparative genomics of the white-rot fungi, Phanerochaete carnosa and P. chrysosporium, to elucidate the genetic basis of the distinct wood types they colonize.</title>
        <authorList>
            <person name="Suzuki H."/>
            <person name="MacDonald J."/>
            <person name="Syed K."/>
            <person name="Salamov A."/>
            <person name="Hori C."/>
            <person name="Aerts A."/>
            <person name="Henrissat B."/>
            <person name="Wiebenga A."/>
            <person name="vanKuyk P.A."/>
            <person name="Barry K."/>
            <person name="Lindquist E."/>
            <person name="LaButti K."/>
            <person name="Lapidus A."/>
            <person name="Lucas S."/>
            <person name="Coutinho P."/>
            <person name="Gong Y."/>
            <person name="Samejima M."/>
            <person name="Mahadevan R."/>
            <person name="Abou-Zaid M."/>
            <person name="de Vries R.P."/>
            <person name="Igarashi K."/>
            <person name="Yadav J.S."/>
            <person name="Grigoriev I.V."/>
            <person name="Master E.R."/>
        </authorList>
    </citation>
    <scope>NUCLEOTIDE SEQUENCE [LARGE SCALE GENOMIC DNA]</scope>
    <source>
        <strain evidence="3 4">HHB-10118-sp</strain>
    </source>
</reference>
<evidence type="ECO:0000256" key="1">
    <source>
        <dbReference type="SAM" id="MobiDB-lite"/>
    </source>
</evidence>
<feature type="compositionally biased region" description="Basic and acidic residues" evidence="1">
    <location>
        <begin position="1"/>
        <end position="14"/>
    </location>
</feature>
<dbReference type="InParanoid" id="K5W5X6"/>
<feature type="compositionally biased region" description="Polar residues" evidence="1">
    <location>
        <begin position="697"/>
        <end position="708"/>
    </location>
</feature>
<dbReference type="SMART" id="SM00262">
    <property type="entry name" value="GEL"/>
    <property type="match status" value="1"/>
</dbReference>
<dbReference type="InterPro" id="IPR029006">
    <property type="entry name" value="ADF-H/Gelsolin-like_dom_sf"/>
</dbReference>